<accession>A0A183AIR7</accession>
<reference evidence="11" key="1">
    <citation type="submission" date="2016-06" db="UniProtKB">
        <authorList>
            <consortium name="WormBaseParasite"/>
        </authorList>
    </citation>
    <scope>IDENTIFICATION</scope>
</reference>
<name>A0A183AIR7_9TREM</name>
<gene>
    <name evidence="9" type="ORF">ECPE_LOCUS6852</name>
</gene>
<evidence type="ECO:0000256" key="3">
    <source>
        <dbReference type="ARBA" id="ARBA00022737"/>
    </source>
</evidence>
<keyword evidence="3" id="KW-0677">Repeat</keyword>
<dbReference type="GO" id="GO:0005634">
    <property type="term" value="C:nucleus"/>
    <property type="evidence" value="ECO:0007669"/>
    <property type="project" value="UniProtKB-SubCell"/>
</dbReference>
<dbReference type="GO" id="GO:0008270">
    <property type="term" value="F:zinc ion binding"/>
    <property type="evidence" value="ECO:0007669"/>
    <property type="project" value="UniProtKB-KW"/>
</dbReference>
<dbReference type="InterPro" id="IPR036236">
    <property type="entry name" value="Znf_C2H2_sf"/>
</dbReference>
<evidence type="ECO:0000313" key="9">
    <source>
        <dbReference type="EMBL" id="VDP79514.1"/>
    </source>
</evidence>
<evidence type="ECO:0000256" key="1">
    <source>
        <dbReference type="ARBA" id="ARBA00004123"/>
    </source>
</evidence>
<dbReference type="EMBL" id="UZAN01043891">
    <property type="protein sequence ID" value="VDP79514.1"/>
    <property type="molecule type" value="Genomic_DNA"/>
</dbReference>
<keyword evidence="6" id="KW-0805">Transcription regulation</keyword>
<dbReference type="SUPFAM" id="SSF57667">
    <property type="entry name" value="beta-beta-alpha zinc fingers"/>
    <property type="match status" value="1"/>
</dbReference>
<evidence type="ECO:0000256" key="6">
    <source>
        <dbReference type="ARBA" id="ARBA00023015"/>
    </source>
</evidence>
<protein>
    <submittedName>
        <fullName evidence="11">C2H2-type domain-containing protein</fullName>
    </submittedName>
</protein>
<keyword evidence="8" id="KW-0539">Nucleus</keyword>
<organism evidence="11">
    <name type="scientific">Echinostoma caproni</name>
    <dbReference type="NCBI Taxonomy" id="27848"/>
    <lineage>
        <taxon>Eukaryota</taxon>
        <taxon>Metazoa</taxon>
        <taxon>Spiralia</taxon>
        <taxon>Lophotrochozoa</taxon>
        <taxon>Platyhelminthes</taxon>
        <taxon>Trematoda</taxon>
        <taxon>Digenea</taxon>
        <taxon>Plagiorchiida</taxon>
        <taxon>Echinostomata</taxon>
        <taxon>Echinostomatoidea</taxon>
        <taxon>Echinostomatidae</taxon>
        <taxon>Echinostoma</taxon>
    </lineage>
</organism>
<evidence type="ECO:0000313" key="10">
    <source>
        <dbReference type="Proteomes" id="UP000272942"/>
    </source>
</evidence>
<keyword evidence="4" id="KW-0863">Zinc-finger</keyword>
<proteinExistence type="predicted"/>
<evidence type="ECO:0000256" key="4">
    <source>
        <dbReference type="ARBA" id="ARBA00022771"/>
    </source>
</evidence>
<keyword evidence="5" id="KW-0862">Zinc</keyword>
<dbReference type="OrthoDB" id="8953942at2759"/>
<dbReference type="GO" id="GO:0017053">
    <property type="term" value="C:transcription repressor complex"/>
    <property type="evidence" value="ECO:0007669"/>
    <property type="project" value="TreeGrafter"/>
</dbReference>
<evidence type="ECO:0000256" key="5">
    <source>
        <dbReference type="ARBA" id="ARBA00022833"/>
    </source>
</evidence>
<dbReference type="GO" id="GO:0001227">
    <property type="term" value="F:DNA-binding transcription repressor activity, RNA polymerase II-specific"/>
    <property type="evidence" value="ECO:0007669"/>
    <property type="project" value="TreeGrafter"/>
</dbReference>
<reference evidence="9 10" key="2">
    <citation type="submission" date="2018-11" db="EMBL/GenBank/DDBJ databases">
        <authorList>
            <consortium name="Pathogen Informatics"/>
        </authorList>
    </citation>
    <scope>NUCLEOTIDE SEQUENCE [LARGE SCALE GENOMIC DNA]</scope>
    <source>
        <strain evidence="9 10">Egypt</strain>
    </source>
</reference>
<dbReference type="GO" id="GO:0000978">
    <property type="term" value="F:RNA polymerase II cis-regulatory region sequence-specific DNA binding"/>
    <property type="evidence" value="ECO:0007669"/>
    <property type="project" value="TreeGrafter"/>
</dbReference>
<keyword evidence="10" id="KW-1185">Reference proteome</keyword>
<sequence length="170" mass="18906">MPGHPPPRPAPRLSLTHSLHNFLIPSGFRSSADLRSVWDWCTQTYTHVYTPHACSMWTHAAMSFAESAISDDSLRSPVTGICILPTPDPPQSSNGITVPVKSNEQHKFIRLTRSAKVIERLARIPNRIGDYVCRLCSTWFADAFALAEHMCPRMANLAYPCDLCPKVSST</sequence>
<dbReference type="InterPro" id="IPR042972">
    <property type="entry name" value="INSM1/2"/>
</dbReference>
<dbReference type="PANTHER" id="PTHR15065:SF4">
    <property type="entry name" value="LD18634P"/>
    <property type="match status" value="1"/>
</dbReference>
<evidence type="ECO:0000313" key="11">
    <source>
        <dbReference type="WBParaSite" id="ECPE_0000686501-mRNA-1"/>
    </source>
</evidence>
<evidence type="ECO:0000256" key="8">
    <source>
        <dbReference type="ARBA" id="ARBA00023242"/>
    </source>
</evidence>
<dbReference type="GO" id="GO:0030182">
    <property type="term" value="P:neuron differentiation"/>
    <property type="evidence" value="ECO:0007669"/>
    <property type="project" value="TreeGrafter"/>
</dbReference>
<comment type="subcellular location">
    <subcellularLocation>
        <location evidence="1">Nucleus</location>
    </subcellularLocation>
</comment>
<dbReference type="AlphaFoldDB" id="A0A183AIR7"/>
<dbReference type="PANTHER" id="PTHR15065">
    <property type="entry name" value="INSULINOMA-ASSOCIATED 1"/>
    <property type="match status" value="1"/>
</dbReference>
<evidence type="ECO:0000256" key="2">
    <source>
        <dbReference type="ARBA" id="ARBA00022723"/>
    </source>
</evidence>
<keyword evidence="2" id="KW-0479">Metal-binding</keyword>
<keyword evidence="7" id="KW-0804">Transcription</keyword>
<dbReference type="WBParaSite" id="ECPE_0000686501-mRNA-1">
    <property type="protein sequence ID" value="ECPE_0000686501-mRNA-1"/>
    <property type="gene ID" value="ECPE_0000686501"/>
</dbReference>
<dbReference type="GO" id="GO:0010564">
    <property type="term" value="P:regulation of cell cycle process"/>
    <property type="evidence" value="ECO:0007669"/>
    <property type="project" value="TreeGrafter"/>
</dbReference>
<evidence type="ECO:0000256" key="7">
    <source>
        <dbReference type="ARBA" id="ARBA00023163"/>
    </source>
</evidence>
<dbReference type="Proteomes" id="UP000272942">
    <property type="component" value="Unassembled WGS sequence"/>
</dbReference>